<dbReference type="InterPro" id="IPR000407">
    <property type="entry name" value="GDA1_CD39_NTPase"/>
</dbReference>
<dbReference type="GeneID" id="112273447"/>
<name>A0A2K1IW29_PHYPA</name>
<dbReference type="EnsemblPlants" id="Pp3c20_21900V3.3">
    <property type="protein sequence ID" value="Pp3c20_21900V3.3"/>
    <property type="gene ID" value="Pp3c20_21900"/>
</dbReference>
<dbReference type="RefSeq" id="XP_024358026.1">
    <property type="nucleotide sequence ID" value="XM_024502258.2"/>
</dbReference>
<dbReference type="Gramene" id="Pp3c20_21900V3.3">
    <property type="protein sequence ID" value="Pp3c20_21900V3.3"/>
    <property type="gene ID" value="Pp3c20_21900"/>
</dbReference>
<reference evidence="5 7" key="1">
    <citation type="journal article" date="2008" name="Science">
        <title>The Physcomitrella genome reveals evolutionary insights into the conquest of land by plants.</title>
        <authorList>
            <person name="Rensing S."/>
            <person name="Lang D."/>
            <person name="Zimmer A."/>
            <person name="Terry A."/>
            <person name="Salamov A."/>
            <person name="Shapiro H."/>
            <person name="Nishiyama T."/>
            <person name="Perroud P.-F."/>
            <person name="Lindquist E."/>
            <person name="Kamisugi Y."/>
            <person name="Tanahashi T."/>
            <person name="Sakakibara K."/>
            <person name="Fujita T."/>
            <person name="Oishi K."/>
            <person name="Shin-I T."/>
            <person name="Kuroki Y."/>
            <person name="Toyoda A."/>
            <person name="Suzuki Y."/>
            <person name="Hashimoto A."/>
            <person name="Yamaguchi K."/>
            <person name="Sugano A."/>
            <person name="Kohara Y."/>
            <person name="Fujiyama A."/>
            <person name="Anterola A."/>
            <person name="Aoki S."/>
            <person name="Ashton N."/>
            <person name="Barbazuk W.B."/>
            <person name="Barker E."/>
            <person name="Bennetzen J."/>
            <person name="Bezanilla M."/>
            <person name="Blankenship R."/>
            <person name="Cho S.H."/>
            <person name="Dutcher S."/>
            <person name="Estelle M."/>
            <person name="Fawcett J.A."/>
            <person name="Gundlach H."/>
            <person name="Hanada K."/>
            <person name="Heyl A."/>
            <person name="Hicks K.A."/>
            <person name="Hugh J."/>
            <person name="Lohr M."/>
            <person name="Mayer K."/>
            <person name="Melkozernov A."/>
            <person name="Murata T."/>
            <person name="Nelson D."/>
            <person name="Pils B."/>
            <person name="Prigge M."/>
            <person name="Reiss B."/>
            <person name="Renner T."/>
            <person name="Rombauts S."/>
            <person name="Rushton P."/>
            <person name="Sanderfoot A."/>
            <person name="Schween G."/>
            <person name="Shiu S.-H."/>
            <person name="Stueber K."/>
            <person name="Theodoulou F.L."/>
            <person name="Tu H."/>
            <person name="Van de Peer Y."/>
            <person name="Verrier P.J."/>
            <person name="Waters E."/>
            <person name="Wood A."/>
            <person name="Yang L."/>
            <person name="Cove D."/>
            <person name="Cuming A."/>
            <person name="Hasebe M."/>
            <person name="Lucas S."/>
            <person name="Mishler D.B."/>
            <person name="Reski R."/>
            <person name="Grigoriev I."/>
            <person name="Quatrano R.S."/>
            <person name="Boore J.L."/>
        </authorList>
    </citation>
    <scope>NUCLEOTIDE SEQUENCE [LARGE SCALE GENOMIC DNA]</scope>
    <source>
        <strain evidence="6 7">cv. Gransden 2004</strain>
    </source>
</reference>
<proteinExistence type="inferred from homology"/>
<dbReference type="Gramene" id="Pp3c20_21900V3.1">
    <property type="protein sequence ID" value="Pp3c20_21900V3.1"/>
    <property type="gene ID" value="Pp3c20_21900"/>
</dbReference>
<evidence type="ECO:0000256" key="2">
    <source>
        <dbReference type="ARBA" id="ARBA00022801"/>
    </source>
</evidence>
<protein>
    <recommendedName>
        <fullName evidence="8">Apyrase</fullName>
    </recommendedName>
</protein>
<dbReference type="PANTHER" id="PTHR11782:SF3">
    <property type="entry name" value="APYRASE 6-RELATED"/>
    <property type="match status" value="1"/>
</dbReference>
<dbReference type="PaxDb" id="3218-PP1S40_53V6.1"/>
<keyword evidence="7" id="KW-1185">Reference proteome</keyword>
<evidence type="ECO:0000313" key="7">
    <source>
        <dbReference type="Proteomes" id="UP000006727"/>
    </source>
</evidence>
<dbReference type="AlphaFoldDB" id="A0A2K1IW29"/>
<reference evidence="6" key="3">
    <citation type="submission" date="2020-12" db="UniProtKB">
        <authorList>
            <consortium name="EnsemblPlants"/>
        </authorList>
    </citation>
    <scope>IDENTIFICATION</scope>
</reference>
<evidence type="ECO:0008006" key="8">
    <source>
        <dbReference type="Google" id="ProtNLM"/>
    </source>
</evidence>
<dbReference type="PANTHER" id="PTHR11782">
    <property type="entry name" value="ADENOSINE/GUANOSINE DIPHOSPHATASE"/>
    <property type="match status" value="1"/>
</dbReference>
<dbReference type="EnsemblPlants" id="Pp3c20_21900V3.1">
    <property type="protein sequence ID" value="Pp3c20_21900V3.1"/>
    <property type="gene ID" value="Pp3c20_21900"/>
</dbReference>
<dbReference type="EMBL" id="ABEU02000020">
    <property type="protein sequence ID" value="PNR33484.1"/>
    <property type="molecule type" value="Genomic_DNA"/>
</dbReference>
<accession>A0A2K1IW29</accession>
<feature type="transmembrane region" description="Helical" evidence="4">
    <location>
        <begin position="76"/>
        <end position="95"/>
    </location>
</feature>
<dbReference type="Proteomes" id="UP000006727">
    <property type="component" value="Chromosome 20"/>
</dbReference>
<keyword evidence="2" id="KW-0378">Hydrolase</keyword>
<evidence type="ECO:0000313" key="6">
    <source>
        <dbReference type="EnsemblPlants" id="Pp3c20_21900V3.1"/>
    </source>
</evidence>
<evidence type="ECO:0000256" key="3">
    <source>
        <dbReference type="SAM" id="MobiDB-lite"/>
    </source>
</evidence>
<keyword evidence="4" id="KW-0472">Membrane</keyword>
<dbReference type="Gene3D" id="3.30.420.150">
    <property type="entry name" value="Exopolyphosphatase. Domain 2"/>
    <property type="match status" value="1"/>
</dbReference>
<gene>
    <name evidence="6" type="primary">LOC112273447</name>
    <name evidence="5" type="ORF">PHYPA_025428</name>
</gene>
<evidence type="ECO:0000256" key="4">
    <source>
        <dbReference type="SAM" id="Phobius"/>
    </source>
</evidence>
<sequence length="553" mass="61803">MIGDGWEIGPHSSRRQSGVNSPRRLSRTLDASRDFDSFMEFPKLLQRGASLKVLSPARYQQYSNAQNVRSTCQKTAWMSLGLCLSSLLLLYFLLLRRSQYVSHRQSKGYGVIIDIGQRQQSQYSSNIEARVHIFTFEDTNALTVKVLGEKPSRVLFDESSGEYDASTSFGELLVFAKELVPELERLQTRLYVLGTGGLQWAPIAKWFELLQQCRNVFRESGFQFHDDWALVVNGRDQGVYEWVAANYAHDTLKSDSADTIGVLSLGSESAQVTFIAEVTPPPAYLYKIELWGTTHELYSYNFEKLGLESASDGLLKLLHAKEVASSVGPTDNIVVVDPCQPTGFEADANYLKTPARDFLIMPTGNFTACRAESHALLHQGRDACLDSNCPIETTFVPDLRGNFIATGYFYQTSKLLEATGSLAELVVAGERYCSAGQNSKRNICFSAAYIVAFLHDSLGLPDHGNKVLFTDSVNSVPVEWTLGFFISRLSEDKAAYSPLILFEGFFGIVLLFLGLLATGSLIFWFVTRLRRPQHKTIYDLEKGRYFTTAARGR</sequence>
<organism evidence="5">
    <name type="scientific">Physcomitrium patens</name>
    <name type="common">Spreading-leaved earth moss</name>
    <name type="synonym">Physcomitrella patens</name>
    <dbReference type="NCBI Taxonomy" id="3218"/>
    <lineage>
        <taxon>Eukaryota</taxon>
        <taxon>Viridiplantae</taxon>
        <taxon>Streptophyta</taxon>
        <taxon>Embryophyta</taxon>
        <taxon>Bryophyta</taxon>
        <taxon>Bryophytina</taxon>
        <taxon>Bryopsida</taxon>
        <taxon>Funariidae</taxon>
        <taxon>Funariales</taxon>
        <taxon>Funariaceae</taxon>
        <taxon>Physcomitrium</taxon>
    </lineage>
</organism>
<reference evidence="5 7" key="2">
    <citation type="journal article" date="2018" name="Plant J.">
        <title>The Physcomitrella patens chromosome-scale assembly reveals moss genome structure and evolution.</title>
        <authorList>
            <person name="Lang D."/>
            <person name="Ullrich K.K."/>
            <person name="Murat F."/>
            <person name="Fuchs J."/>
            <person name="Jenkins J."/>
            <person name="Haas F.B."/>
            <person name="Piednoel M."/>
            <person name="Gundlach H."/>
            <person name="Van Bel M."/>
            <person name="Meyberg R."/>
            <person name="Vives C."/>
            <person name="Morata J."/>
            <person name="Symeonidi A."/>
            <person name="Hiss M."/>
            <person name="Muchero W."/>
            <person name="Kamisugi Y."/>
            <person name="Saleh O."/>
            <person name="Blanc G."/>
            <person name="Decker E.L."/>
            <person name="van Gessel N."/>
            <person name="Grimwood J."/>
            <person name="Hayes R.D."/>
            <person name="Graham S.W."/>
            <person name="Gunter L.E."/>
            <person name="McDaniel S.F."/>
            <person name="Hoernstein S.N.W."/>
            <person name="Larsson A."/>
            <person name="Li F.W."/>
            <person name="Perroud P.F."/>
            <person name="Phillips J."/>
            <person name="Ranjan P."/>
            <person name="Rokshar D.S."/>
            <person name="Rothfels C.J."/>
            <person name="Schneider L."/>
            <person name="Shu S."/>
            <person name="Stevenson D.W."/>
            <person name="Thummler F."/>
            <person name="Tillich M."/>
            <person name="Villarreal Aguilar J.C."/>
            <person name="Widiez T."/>
            <person name="Wong G.K."/>
            <person name="Wymore A."/>
            <person name="Zhang Y."/>
            <person name="Zimmer A.D."/>
            <person name="Quatrano R.S."/>
            <person name="Mayer K.F.X."/>
            <person name="Goodstein D."/>
            <person name="Casacuberta J.M."/>
            <person name="Vandepoele K."/>
            <person name="Reski R."/>
            <person name="Cuming A.C."/>
            <person name="Tuskan G.A."/>
            <person name="Maumus F."/>
            <person name="Salse J."/>
            <person name="Schmutz J."/>
            <person name="Rensing S.A."/>
        </authorList>
    </citation>
    <scope>NUCLEOTIDE SEQUENCE [LARGE SCALE GENOMIC DNA]</scope>
    <source>
        <strain evidence="6 7">cv. Gransden 2004</strain>
    </source>
</reference>
<keyword evidence="4" id="KW-1133">Transmembrane helix</keyword>
<dbReference type="Pfam" id="PF01150">
    <property type="entry name" value="GDA1_CD39"/>
    <property type="match status" value="1"/>
</dbReference>
<dbReference type="GO" id="GO:0016787">
    <property type="term" value="F:hydrolase activity"/>
    <property type="evidence" value="ECO:0007669"/>
    <property type="project" value="UniProtKB-KW"/>
</dbReference>
<evidence type="ECO:0000256" key="1">
    <source>
        <dbReference type="ARBA" id="ARBA00009283"/>
    </source>
</evidence>
<feature type="transmembrane region" description="Helical" evidence="4">
    <location>
        <begin position="505"/>
        <end position="526"/>
    </location>
</feature>
<evidence type="ECO:0000313" key="5">
    <source>
        <dbReference type="EMBL" id="PNR33484.1"/>
    </source>
</evidence>
<keyword evidence="4" id="KW-0812">Transmembrane</keyword>
<feature type="region of interest" description="Disordered" evidence="3">
    <location>
        <begin position="1"/>
        <end position="24"/>
    </location>
</feature>
<comment type="similarity">
    <text evidence="1">Belongs to the GDA1/CD39 NTPase family.</text>
</comment>
<dbReference type="STRING" id="3218.A0A2K1IW29"/>
<dbReference type="Gene3D" id="3.30.420.40">
    <property type="match status" value="1"/>
</dbReference>